<feature type="transmembrane region" description="Helical" evidence="7">
    <location>
        <begin position="1035"/>
        <end position="1053"/>
    </location>
</feature>
<dbReference type="Pfam" id="PF07690">
    <property type="entry name" value="MFS_1"/>
    <property type="match status" value="1"/>
</dbReference>
<feature type="transmembrane region" description="Helical" evidence="7">
    <location>
        <begin position="793"/>
        <end position="813"/>
    </location>
</feature>
<feature type="transmembrane region" description="Helical" evidence="7">
    <location>
        <begin position="735"/>
        <end position="757"/>
    </location>
</feature>
<feature type="transmembrane region" description="Helical" evidence="7">
    <location>
        <begin position="435"/>
        <end position="458"/>
    </location>
</feature>
<feature type="compositionally biased region" description="Low complexity" evidence="6">
    <location>
        <begin position="1"/>
        <end position="10"/>
    </location>
</feature>
<evidence type="ECO:0000256" key="4">
    <source>
        <dbReference type="ARBA" id="ARBA00022989"/>
    </source>
</evidence>
<feature type="transmembrane region" description="Helical" evidence="7">
    <location>
        <begin position="328"/>
        <end position="348"/>
    </location>
</feature>
<organism evidence="9 10">
    <name type="scientific">Rhizoctonia solani</name>
    <dbReference type="NCBI Taxonomy" id="456999"/>
    <lineage>
        <taxon>Eukaryota</taxon>
        <taxon>Fungi</taxon>
        <taxon>Dikarya</taxon>
        <taxon>Basidiomycota</taxon>
        <taxon>Agaricomycotina</taxon>
        <taxon>Agaricomycetes</taxon>
        <taxon>Cantharellales</taxon>
        <taxon>Ceratobasidiaceae</taxon>
        <taxon>Rhizoctonia</taxon>
    </lineage>
</organism>
<accession>A0A8H8NVN0</accession>
<feature type="transmembrane region" description="Helical" evidence="7">
    <location>
        <begin position="769"/>
        <end position="787"/>
    </location>
</feature>
<keyword evidence="3 7" id="KW-0812">Transmembrane</keyword>
<feature type="region of interest" description="Disordered" evidence="6">
    <location>
        <begin position="1"/>
        <end position="31"/>
    </location>
</feature>
<feature type="transmembrane region" description="Helical" evidence="7">
    <location>
        <begin position="231"/>
        <end position="252"/>
    </location>
</feature>
<dbReference type="AlphaFoldDB" id="A0A8H8NVN0"/>
<sequence length="1176" mass="128377">MSQRHSQSPHSSPPSSPPSSPTSASSQERLILVPDDQFESDALLGLWPDDEEAPVTPTTANIERTSSAASNAPALPPRLIIPLLISPCLKLGTTYIPRAVDLAGPVPALVGLAGMALLSAFTSQVWVLLGRYVSRWTIEEIVAEAIIRNPGRRGSPKDKWKRRVRKGIRGLVCLTALLLCAMYLHESAHLLQAALPFETNHATQAGTTVIFAAFLVPLVAASSLGERKILWSNFLSIVLQFVIAIVGVAHYFHSQDESKHGHAGTKRALPKFTRSHTEVGTWETISILSFAFANQLLALPLYTALATNFAAKPTFAPRPRTRRMITSFPMLLLVSTIISVALTVPLILAPLTKHAAPPDPAAIPTVPFRPPLRETVSRKLEAAIPTIQVFALLLAIPPLFAGVIVPRIRQRAYRWILFFSSVLLAAVIPGRRAGLSGLAMTLSLLTCYVFPALLHAIFHGLRRPRSILFTHSNVPAITSSEPGNSQDPEILLQHKERSLQRRRLARRVLWDIGVWAVLGPVGLAATVWTAGRTDFTYRASTYQIAPDGRVPDPGITLPSGICIQYLRKFLESLRKDESNQTPPLYPQVGSEFDLAPTDVRRRSLFLGSILLLSSVPRYISALVSDQLGFRAAMSVTHAAYLPEEEPLNFDTESLPEARDRDELSSCPSTVVASPAASIKLDASPPAKDIVTPLPMGRFAILLMLNAVFPLSFEVIYPFVNAMIVEIGVTNDPERVGFYSGLVESIFSLMGFIMILPCGYLSDRFGRKPVILLGFAGLAVSMTSFGLSKTLAGMIASRCIGGGLGASWAAIKVMTGEMTDRSNQDLAFSLLQMTYRLGQIAGLPLGGLLAHPEQRFSWFRTAFWAEYPYLLPCLVGSAFAIFSVIPGFIYIEETLPSKRRQRKKINKRATSYGSTDSSVSTTSTLVDSREQSVCAQEPIDIEGVEKVVKPQPSWRSVMTPAIWSLLFNNALMCFASEMVFSIFPLFAYTPIASGGLGMSEAKIGSEMAVRSIVQVTLMLGYSKLIRKIGKLRIYQLAMVAWIITILCFPVLNWAVRAHSLGAESMLFEGCLFAFYVIWSIGGFCWVASASLVNDVAPSAEALSLTTGISQMTLVFPQAVSPALGNSLFAASVHQDILGGHLVWIVMLAMTTFGWAHSLTLTTSTHDWRENLNDDDDE</sequence>
<evidence type="ECO:0000313" key="10">
    <source>
        <dbReference type="Proteomes" id="UP000650533"/>
    </source>
</evidence>
<dbReference type="PANTHER" id="PTHR23504">
    <property type="entry name" value="MAJOR FACILITATOR SUPERFAMILY DOMAIN-CONTAINING PROTEIN 10"/>
    <property type="match status" value="1"/>
</dbReference>
<evidence type="ECO:0000256" key="5">
    <source>
        <dbReference type="ARBA" id="ARBA00023136"/>
    </source>
</evidence>
<feature type="transmembrane region" description="Helical" evidence="7">
    <location>
        <begin position="1065"/>
        <end position="1088"/>
    </location>
</feature>
<keyword evidence="4 7" id="KW-1133">Transmembrane helix</keyword>
<dbReference type="Gene3D" id="1.20.1250.20">
    <property type="entry name" value="MFS general substrate transporter like domains"/>
    <property type="match status" value="1"/>
</dbReference>
<evidence type="ECO:0000256" key="3">
    <source>
        <dbReference type="ARBA" id="ARBA00022692"/>
    </source>
</evidence>
<comment type="subcellular location">
    <subcellularLocation>
        <location evidence="1">Membrane</location>
        <topology evidence="1">Multi-pass membrane protein</topology>
    </subcellularLocation>
</comment>
<dbReference type="GO" id="GO:0016020">
    <property type="term" value="C:membrane"/>
    <property type="evidence" value="ECO:0007669"/>
    <property type="project" value="UniProtKB-SubCell"/>
</dbReference>
<feature type="transmembrane region" description="Helical" evidence="7">
    <location>
        <begin position="285"/>
        <end position="307"/>
    </location>
</feature>
<feature type="transmembrane region" description="Helical" evidence="7">
    <location>
        <begin position="205"/>
        <end position="224"/>
    </location>
</feature>
<keyword evidence="2" id="KW-0813">Transport</keyword>
<name>A0A8H8NVN0_9AGAM</name>
<feature type="transmembrane region" description="Helical" evidence="7">
    <location>
        <begin position="382"/>
        <end position="405"/>
    </location>
</feature>
<keyword evidence="5 7" id="KW-0472">Membrane</keyword>
<feature type="transmembrane region" description="Helical" evidence="7">
    <location>
        <begin position="167"/>
        <end position="185"/>
    </location>
</feature>
<evidence type="ECO:0000256" key="6">
    <source>
        <dbReference type="SAM" id="MobiDB-lite"/>
    </source>
</evidence>
<dbReference type="EMBL" id="CP059661">
    <property type="protein sequence ID" value="QRW19236.1"/>
    <property type="molecule type" value="Genomic_DNA"/>
</dbReference>
<dbReference type="PANTHER" id="PTHR23504:SF15">
    <property type="entry name" value="MAJOR FACILITATOR SUPERFAMILY (MFS) PROFILE DOMAIN-CONTAINING PROTEIN"/>
    <property type="match status" value="1"/>
</dbReference>
<dbReference type="InterPro" id="IPR036259">
    <property type="entry name" value="MFS_trans_sf"/>
</dbReference>
<dbReference type="RefSeq" id="XP_043179473.1">
    <property type="nucleotide sequence ID" value="XM_043320461.1"/>
</dbReference>
<feature type="domain" description="Major facilitator superfamily (MFS) profile" evidence="8">
    <location>
        <begin position="697"/>
        <end position="1164"/>
    </location>
</feature>
<feature type="transmembrane region" description="Helical" evidence="7">
    <location>
        <begin position="79"/>
        <end position="96"/>
    </location>
</feature>
<dbReference type="SUPFAM" id="SSF103473">
    <property type="entry name" value="MFS general substrate transporter"/>
    <property type="match status" value="1"/>
</dbReference>
<evidence type="ECO:0000259" key="8">
    <source>
        <dbReference type="PROSITE" id="PS50850"/>
    </source>
</evidence>
<evidence type="ECO:0000256" key="1">
    <source>
        <dbReference type="ARBA" id="ARBA00004141"/>
    </source>
</evidence>
<reference evidence="9" key="1">
    <citation type="submission" date="2020-05" db="EMBL/GenBank/DDBJ databases">
        <title>Evolutionary and genomic comparisons of hybrid uninucleate and nonhybrid Rhizoctonia fungi.</title>
        <authorList>
            <person name="Li C."/>
            <person name="Chen X."/>
        </authorList>
    </citation>
    <scope>NUCLEOTIDE SEQUENCE</scope>
    <source>
        <strain evidence="9">AG-1 IA</strain>
    </source>
</reference>
<evidence type="ECO:0000256" key="7">
    <source>
        <dbReference type="SAM" id="Phobius"/>
    </source>
</evidence>
<feature type="transmembrane region" description="Helical" evidence="7">
    <location>
        <begin position="698"/>
        <end position="723"/>
    </location>
</feature>
<proteinExistence type="predicted"/>
<dbReference type="Proteomes" id="UP000650533">
    <property type="component" value="Chromosome 4"/>
</dbReference>
<feature type="compositionally biased region" description="Pro residues" evidence="6">
    <location>
        <begin position="11"/>
        <end position="20"/>
    </location>
</feature>
<dbReference type="InterPro" id="IPR011701">
    <property type="entry name" value="MFS"/>
</dbReference>
<gene>
    <name evidence="9" type="ORF">RhiXN_00642</name>
</gene>
<dbReference type="GO" id="GO:0022857">
    <property type="term" value="F:transmembrane transporter activity"/>
    <property type="evidence" value="ECO:0007669"/>
    <property type="project" value="InterPro"/>
</dbReference>
<dbReference type="KEGG" id="rsx:RhiXN_00642"/>
<feature type="transmembrane region" description="Helical" evidence="7">
    <location>
        <begin position="868"/>
        <end position="890"/>
    </location>
</feature>
<feature type="transmembrane region" description="Helical" evidence="7">
    <location>
        <begin position="964"/>
        <end position="986"/>
    </location>
</feature>
<feature type="transmembrane region" description="Helical" evidence="7">
    <location>
        <begin position="108"/>
        <end position="129"/>
    </location>
</feature>
<feature type="transmembrane region" description="Helical" evidence="7">
    <location>
        <begin position="1139"/>
        <end position="1159"/>
    </location>
</feature>
<evidence type="ECO:0000313" key="9">
    <source>
        <dbReference type="EMBL" id="QRW19236.1"/>
    </source>
</evidence>
<evidence type="ECO:0000256" key="2">
    <source>
        <dbReference type="ARBA" id="ARBA00022448"/>
    </source>
</evidence>
<protein>
    <submittedName>
        <fullName evidence="9">Major facilitator superfamily transporter</fullName>
    </submittedName>
</protein>
<dbReference type="PROSITE" id="PS50850">
    <property type="entry name" value="MFS"/>
    <property type="match status" value="1"/>
</dbReference>
<dbReference type="GeneID" id="67022924"/>
<feature type="transmembrane region" description="Helical" evidence="7">
    <location>
        <begin position="412"/>
        <end position="429"/>
    </location>
</feature>
<feature type="transmembrane region" description="Helical" evidence="7">
    <location>
        <begin position="508"/>
        <end position="530"/>
    </location>
</feature>
<dbReference type="InterPro" id="IPR020846">
    <property type="entry name" value="MFS_dom"/>
</dbReference>